<accession>A0A0S8GMA3</accession>
<dbReference type="EMBL" id="LJUO01000018">
    <property type="protein sequence ID" value="KPK72988.1"/>
    <property type="molecule type" value="Genomic_DNA"/>
</dbReference>
<feature type="binding site" evidence="5">
    <location>
        <begin position="10"/>
        <end position="15"/>
    </location>
    <ligand>
        <name>ATP</name>
        <dbReference type="ChEBI" id="CHEBI:30616"/>
    </ligand>
</feature>
<dbReference type="Gene3D" id="3.40.50.300">
    <property type="entry name" value="P-loop containing nucleotide triphosphate hydrolases"/>
    <property type="match status" value="1"/>
</dbReference>
<feature type="region of interest" description="NMP" evidence="5">
    <location>
        <begin position="30"/>
        <end position="59"/>
    </location>
</feature>
<protein>
    <recommendedName>
        <fullName evidence="5 7">Adenylate kinase</fullName>
        <shortName evidence="5">AK</shortName>
        <ecNumber evidence="5 7">2.7.4.3</ecNumber>
    </recommendedName>
    <alternativeName>
        <fullName evidence="5">ATP-AMP transphosphorylase</fullName>
    </alternativeName>
    <alternativeName>
        <fullName evidence="5">ATP:AMP phosphotransferase</fullName>
    </alternativeName>
    <alternativeName>
        <fullName evidence="5">Adenylate monophosphate kinase</fullName>
    </alternativeName>
</protein>
<feature type="binding site" evidence="5">
    <location>
        <begin position="84"/>
        <end position="87"/>
    </location>
    <ligand>
        <name>AMP</name>
        <dbReference type="ChEBI" id="CHEBI:456215"/>
    </ligand>
</feature>
<keyword evidence="2 5" id="KW-0545">Nucleotide biosynthesis</keyword>
<keyword evidence="5" id="KW-0479">Metal-binding</keyword>
<feature type="region of interest" description="LID" evidence="5">
    <location>
        <begin position="125"/>
        <end position="162"/>
    </location>
</feature>
<dbReference type="InterPro" id="IPR027417">
    <property type="entry name" value="P-loop_NTPase"/>
</dbReference>
<keyword evidence="5" id="KW-0963">Cytoplasm</keyword>
<dbReference type="EC" id="2.7.4.3" evidence="5 7"/>
<dbReference type="GO" id="GO:0044209">
    <property type="term" value="P:AMP salvage"/>
    <property type="evidence" value="ECO:0007669"/>
    <property type="project" value="UniProtKB-UniRule"/>
</dbReference>
<feature type="binding site" evidence="5">
    <location>
        <position position="198"/>
    </location>
    <ligand>
        <name>ATP</name>
        <dbReference type="ChEBI" id="CHEBI:30616"/>
    </ligand>
</feature>
<dbReference type="InterPro" id="IPR007862">
    <property type="entry name" value="Adenylate_kinase_lid-dom"/>
</dbReference>
<gene>
    <name evidence="5" type="primary">adk</name>
    <name evidence="9" type="ORF">AMJ87_03135</name>
</gene>
<dbReference type="FunFam" id="3.40.50.300:FF:000106">
    <property type="entry name" value="Adenylate kinase mitochondrial"/>
    <property type="match status" value="1"/>
</dbReference>
<keyword evidence="5 7" id="KW-0067">ATP-binding</keyword>
<comment type="pathway">
    <text evidence="5">Purine metabolism; AMP biosynthesis via salvage pathway; AMP from ADP: step 1/1.</text>
</comment>
<feature type="binding site" evidence="5">
    <location>
        <position position="170"/>
    </location>
    <ligand>
        <name>AMP</name>
        <dbReference type="ChEBI" id="CHEBI:456215"/>
    </ligand>
</feature>
<dbReference type="GO" id="GO:0008270">
    <property type="term" value="F:zinc ion binding"/>
    <property type="evidence" value="ECO:0007669"/>
    <property type="project" value="UniProtKB-UniRule"/>
</dbReference>
<dbReference type="NCBIfam" id="TIGR01351">
    <property type="entry name" value="adk"/>
    <property type="match status" value="1"/>
</dbReference>
<dbReference type="AlphaFoldDB" id="A0A0S8GMA3"/>
<comment type="caution">
    <text evidence="9">The sequence shown here is derived from an EMBL/GenBank/DDBJ whole genome shotgun (WGS) entry which is preliminary data.</text>
</comment>
<dbReference type="NCBIfam" id="NF011100">
    <property type="entry name" value="PRK14527.1"/>
    <property type="match status" value="1"/>
</dbReference>
<comment type="domain">
    <text evidence="5">Consists of three domains, a large central CORE domain and two small peripheral domains, NMPbind and LID, which undergo movements during catalysis. The LID domain closes over the site of phosphoryl transfer upon ATP binding. Assembling and dissambling the active center during each catalytic cycle provides an effective means to prevent ATP hydrolysis. Some bacteria have evolved a zinc-coordinating structure that stabilizes the LID domain.</text>
</comment>
<feature type="binding site" evidence="5">
    <location>
        <position position="159"/>
    </location>
    <ligand>
        <name>AMP</name>
        <dbReference type="ChEBI" id="CHEBI:456215"/>
    </ligand>
</feature>
<evidence type="ECO:0000259" key="8">
    <source>
        <dbReference type="Pfam" id="PF05191"/>
    </source>
</evidence>
<feature type="binding site" evidence="5">
    <location>
        <position position="132"/>
    </location>
    <ligand>
        <name>Zn(2+)</name>
        <dbReference type="ChEBI" id="CHEBI:29105"/>
        <note>structural</note>
    </ligand>
</feature>
<comment type="caution">
    <text evidence="5">Lacks conserved residue(s) required for the propagation of feature annotation.</text>
</comment>
<keyword evidence="5" id="KW-0862">Zinc</keyword>
<keyword evidence="3 5" id="KW-0547">Nucleotide-binding</keyword>
<dbReference type="InterPro" id="IPR006259">
    <property type="entry name" value="Adenyl_kin_sub"/>
</dbReference>
<dbReference type="Proteomes" id="UP000051096">
    <property type="component" value="Unassembled WGS sequence"/>
</dbReference>
<organism evidence="9 10">
    <name type="scientific">candidate division WOR_3 bacterium SM23_60</name>
    <dbReference type="NCBI Taxonomy" id="1703780"/>
    <lineage>
        <taxon>Bacteria</taxon>
        <taxon>Bacteria division WOR-3</taxon>
    </lineage>
</organism>
<dbReference type="PANTHER" id="PTHR23359">
    <property type="entry name" value="NUCLEOTIDE KINASE"/>
    <property type="match status" value="1"/>
</dbReference>
<comment type="function">
    <text evidence="5">Catalyzes the reversible transfer of the terminal phosphate group between ATP and AMP. Plays an important role in cellular energy homeostasis and in adenine nucleotide metabolism.</text>
</comment>
<dbReference type="Pfam" id="PF05191">
    <property type="entry name" value="ADK_lid"/>
    <property type="match status" value="1"/>
</dbReference>
<feature type="binding site" evidence="5">
    <location>
        <position position="91"/>
    </location>
    <ligand>
        <name>AMP</name>
        <dbReference type="ChEBI" id="CHEBI:456215"/>
    </ligand>
</feature>
<feature type="domain" description="Adenylate kinase active site lid" evidence="8">
    <location>
        <begin position="127"/>
        <end position="161"/>
    </location>
</feature>
<evidence type="ECO:0000313" key="9">
    <source>
        <dbReference type="EMBL" id="KPK72988.1"/>
    </source>
</evidence>
<comment type="subcellular location">
    <subcellularLocation>
        <location evidence="5 7">Cytoplasm</location>
    </subcellularLocation>
</comment>
<dbReference type="InterPro" id="IPR000850">
    <property type="entry name" value="Adenylat/UMP-CMP_kin"/>
</dbReference>
<evidence type="ECO:0000256" key="6">
    <source>
        <dbReference type="RuleBase" id="RU003330"/>
    </source>
</evidence>
<evidence type="ECO:0000256" key="3">
    <source>
        <dbReference type="ARBA" id="ARBA00022741"/>
    </source>
</evidence>
<dbReference type="GO" id="GO:0004017">
    <property type="term" value="F:AMP kinase activity"/>
    <property type="evidence" value="ECO:0007669"/>
    <property type="project" value="UniProtKB-UniRule"/>
</dbReference>
<feature type="binding site" evidence="5">
    <location>
        <position position="149"/>
    </location>
    <ligand>
        <name>Zn(2+)</name>
        <dbReference type="ChEBI" id="CHEBI:29105"/>
        <note>structural</note>
    </ligand>
</feature>
<feature type="binding site" evidence="5">
    <location>
        <begin position="135"/>
        <end position="136"/>
    </location>
    <ligand>
        <name>ATP</name>
        <dbReference type="ChEBI" id="CHEBI:30616"/>
    </ligand>
</feature>
<evidence type="ECO:0000256" key="2">
    <source>
        <dbReference type="ARBA" id="ARBA00022727"/>
    </source>
</evidence>
<comment type="similarity">
    <text evidence="5 6">Belongs to the adenylate kinase family.</text>
</comment>
<dbReference type="SUPFAM" id="SSF52540">
    <property type="entry name" value="P-loop containing nucleoside triphosphate hydrolases"/>
    <property type="match status" value="1"/>
</dbReference>
<keyword evidence="1 5" id="KW-0808">Transferase</keyword>
<reference evidence="9 10" key="1">
    <citation type="journal article" date="2015" name="Microbiome">
        <title>Genomic resolution of linkages in carbon, nitrogen, and sulfur cycling among widespread estuary sediment bacteria.</title>
        <authorList>
            <person name="Baker B.J."/>
            <person name="Lazar C.S."/>
            <person name="Teske A.P."/>
            <person name="Dick G.J."/>
        </authorList>
    </citation>
    <scope>NUCLEOTIDE SEQUENCE [LARGE SCALE GENOMIC DNA]</scope>
    <source>
        <strain evidence="9">SM23_60</strain>
    </source>
</reference>
<dbReference type="GO" id="GO:0005524">
    <property type="term" value="F:ATP binding"/>
    <property type="evidence" value="ECO:0007669"/>
    <property type="project" value="UniProtKB-UniRule"/>
</dbReference>
<feature type="binding site" evidence="5">
    <location>
        <begin position="57"/>
        <end position="59"/>
    </location>
    <ligand>
        <name>AMP</name>
        <dbReference type="ChEBI" id="CHEBI:456215"/>
    </ligand>
</feature>
<dbReference type="HAMAP" id="MF_00235">
    <property type="entry name" value="Adenylate_kinase_Adk"/>
    <property type="match status" value="1"/>
</dbReference>
<feature type="binding site" evidence="5">
    <location>
        <position position="152"/>
    </location>
    <ligand>
        <name>Zn(2+)</name>
        <dbReference type="ChEBI" id="CHEBI:29105"/>
        <note>structural</note>
    </ligand>
</feature>
<feature type="binding site" evidence="5">
    <location>
        <position position="36"/>
    </location>
    <ligand>
        <name>AMP</name>
        <dbReference type="ChEBI" id="CHEBI:456215"/>
    </ligand>
</feature>
<comment type="subunit">
    <text evidence="5 7">Monomer.</text>
</comment>
<dbReference type="PRINTS" id="PR00094">
    <property type="entry name" value="ADENYLTKNASE"/>
</dbReference>
<feature type="binding site" evidence="5">
    <location>
        <position position="126"/>
    </location>
    <ligand>
        <name>ATP</name>
        <dbReference type="ChEBI" id="CHEBI:30616"/>
    </ligand>
</feature>
<feature type="binding site" evidence="5">
    <location>
        <position position="129"/>
    </location>
    <ligand>
        <name>Zn(2+)</name>
        <dbReference type="ChEBI" id="CHEBI:29105"/>
        <note>structural</note>
    </ligand>
</feature>
<dbReference type="GO" id="GO:0005737">
    <property type="term" value="C:cytoplasm"/>
    <property type="evidence" value="ECO:0007669"/>
    <property type="project" value="UniProtKB-SubCell"/>
</dbReference>
<evidence type="ECO:0000256" key="1">
    <source>
        <dbReference type="ARBA" id="ARBA00022679"/>
    </source>
</evidence>
<name>A0A0S8GMA3_UNCW3</name>
<keyword evidence="4 5" id="KW-0418">Kinase</keyword>
<dbReference type="Pfam" id="PF00406">
    <property type="entry name" value="ADK"/>
    <property type="match status" value="1"/>
</dbReference>
<evidence type="ECO:0000256" key="5">
    <source>
        <dbReference type="HAMAP-Rule" id="MF_00235"/>
    </source>
</evidence>
<sequence length="218" mass="25117">MRIVLFGPPGVGKSTQADLIAQNLNFKKFSMGDILRDEVTLQNELGKKIERYVEAGELVPDDIVFELVKKFVYKHQEANILFEGYPRTIRQAEALDALLSQLGLSIDVVLEIFLDDNEIFRRLKNRGYCPNCGRVYNYDTNPPKVDSICDNCGQKLVTRSDDSEEVIRRRLRVYAEQTKKLADHYNAPHVYQRIPADGTKQEVFDKISHIIYAYSNKR</sequence>
<evidence type="ECO:0000313" key="10">
    <source>
        <dbReference type="Proteomes" id="UP000051096"/>
    </source>
</evidence>
<dbReference type="CDD" id="cd01428">
    <property type="entry name" value="ADK"/>
    <property type="match status" value="1"/>
</dbReference>
<comment type="catalytic activity">
    <reaction evidence="5 7">
        <text>AMP + ATP = 2 ADP</text>
        <dbReference type="Rhea" id="RHEA:12973"/>
        <dbReference type="ChEBI" id="CHEBI:30616"/>
        <dbReference type="ChEBI" id="CHEBI:456215"/>
        <dbReference type="ChEBI" id="CHEBI:456216"/>
        <dbReference type="EC" id="2.7.4.3"/>
    </reaction>
</comment>
<dbReference type="UniPathway" id="UPA00588">
    <property type="reaction ID" value="UER00649"/>
</dbReference>
<evidence type="ECO:0000256" key="4">
    <source>
        <dbReference type="ARBA" id="ARBA00022777"/>
    </source>
</evidence>
<proteinExistence type="inferred from homology"/>
<evidence type="ECO:0000256" key="7">
    <source>
        <dbReference type="RuleBase" id="RU003331"/>
    </source>
</evidence>